<feature type="compositionally biased region" description="Basic and acidic residues" evidence="11">
    <location>
        <begin position="112"/>
        <end position="127"/>
    </location>
</feature>
<dbReference type="InterPro" id="IPR051045">
    <property type="entry name" value="TonB-dependent_transducer"/>
</dbReference>
<evidence type="ECO:0000256" key="6">
    <source>
        <dbReference type="ARBA" id="ARBA00022692"/>
    </source>
</evidence>
<evidence type="ECO:0000256" key="9">
    <source>
        <dbReference type="ARBA" id="ARBA00023136"/>
    </source>
</evidence>
<name>A0ABV7VKL1_9PROT</name>
<keyword evidence="5 10" id="KW-0997">Cell inner membrane</keyword>
<dbReference type="Gene3D" id="3.30.1150.10">
    <property type="match status" value="1"/>
</dbReference>
<accession>A0ABV7VKL1</accession>
<evidence type="ECO:0000256" key="7">
    <source>
        <dbReference type="ARBA" id="ARBA00022927"/>
    </source>
</evidence>
<comment type="similarity">
    <text evidence="2 10">Belongs to the TonB family.</text>
</comment>
<dbReference type="EMBL" id="JBHRYJ010000004">
    <property type="protein sequence ID" value="MFC3677437.1"/>
    <property type="molecule type" value="Genomic_DNA"/>
</dbReference>
<evidence type="ECO:0000256" key="2">
    <source>
        <dbReference type="ARBA" id="ARBA00006555"/>
    </source>
</evidence>
<dbReference type="InterPro" id="IPR037682">
    <property type="entry name" value="TonB_C"/>
</dbReference>
<keyword evidence="4 10" id="KW-1003">Cell membrane</keyword>
<keyword evidence="6" id="KW-0812">Transmembrane</keyword>
<dbReference type="Proteomes" id="UP001595711">
    <property type="component" value="Unassembled WGS sequence"/>
</dbReference>
<reference evidence="14" key="1">
    <citation type="journal article" date="2019" name="Int. J. Syst. Evol. Microbiol.">
        <title>The Global Catalogue of Microorganisms (GCM) 10K type strain sequencing project: providing services to taxonomists for standard genome sequencing and annotation.</title>
        <authorList>
            <consortium name="The Broad Institute Genomics Platform"/>
            <consortium name="The Broad Institute Genome Sequencing Center for Infectious Disease"/>
            <person name="Wu L."/>
            <person name="Ma J."/>
        </authorList>
    </citation>
    <scope>NUCLEOTIDE SEQUENCE [LARGE SCALE GENOMIC DNA]</scope>
    <source>
        <strain evidence="14">KCTC 42182</strain>
    </source>
</reference>
<evidence type="ECO:0000256" key="5">
    <source>
        <dbReference type="ARBA" id="ARBA00022519"/>
    </source>
</evidence>
<evidence type="ECO:0000256" key="10">
    <source>
        <dbReference type="RuleBase" id="RU362123"/>
    </source>
</evidence>
<comment type="function">
    <text evidence="10">Interacts with outer membrane receptor proteins that carry out high-affinity binding and energy dependent uptake into the periplasmic space of specific substrates. It could act to transduce energy from the cytoplasmic membrane to specific energy-requiring processes in the outer membrane, resulting in the release into the periplasm of ligands bound by these outer membrane proteins.</text>
</comment>
<dbReference type="NCBIfam" id="TIGR01352">
    <property type="entry name" value="tonB_Cterm"/>
    <property type="match status" value="1"/>
</dbReference>
<evidence type="ECO:0000313" key="13">
    <source>
        <dbReference type="EMBL" id="MFC3677437.1"/>
    </source>
</evidence>
<evidence type="ECO:0000313" key="14">
    <source>
        <dbReference type="Proteomes" id="UP001595711"/>
    </source>
</evidence>
<comment type="subcellular location">
    <subcellularLocation>
        <location evidence="1 10">Cell inner membrane</location>
        <topology evidence="1 10">Single-pass membrane protein</topology>
        <orientation evidence="1 10">Periplasmic side</orientation>
    </subcellularLocation>
</comment>
<dbReference type="InterPro" id="IPR003538">
    <property type="entry name" value="TonB"/>
</dbReference>
<keyword evidence="10" id="KW-0735">Signal-anchor</keyword>
<feature type="compositionally biased region" description="Basic and acidic residues" evidence="11">
    <location>
        <begin position="91"/>
        <end position="105"/>
    </location>
</feature>
<dbReference type="SUPFAM" id="SSF74653">
    <property type="entry name" value="TolA/TonB C-terminal domain"/>
    <property type="match status" value="1"/>
</dbReference>
<feature type="compositionally biased region" description="Low complexity" evidence="11">
    <location>
        <begin position="130"/>
        <end position="165"/>
    </location>
</feature>
<keyword evidence="3 10" id="KW-0813">Transport</keyword>
<dbReference type="RefSeq" id="WP_379728979.1">
    <property type="nucleotide sequence ID" value="NZ_JBHRYJ010000004.1"/>
</dbReference>
<dbReference type="PROSITE" id="PS52015">
    <property type="entry name" value="TONB_CTD"/>
    <property type="match status" value="1"/>
</dbReference>
<proteinExistence type="inferred from homology"/>
<comment type="caution">
    <text evidence="13">The sequence shown here is derived from an EMBL/GenBank/DDBJ whole genome shotgun (WGS) entry which is preliminary data.</text>
</comment>
<feature type="domain" description="TonB C-terminal" evidence="12">
    <location>
        <begin position="173"/>
        <end position="264"/>
    </location>
</feature>
<gene>
    <name evidence="13" type="ORF">ACFOOQ_17925</name>
</gene>
<dbReference type="PRINTS" id="PR01374">
    <property type="entry name" value="TONBPROTEIN"/>
</dbReference>
<sequence length="264" mass="28040">MRGRMTAVSVSILAHAGIVAAFVVGLPQRDPPGAVDKGLQGIEVMLAAGGIAGAQAAEAPPKPQFVEPPPPPPEPEPQVVTSKDTAPEVAEAPKPEARPKPEPKPKPVVQKPKPEPKQEIRQAEKPAEAPPQEIEVAAAAAPAPQGQVGRQNAPGAGNGAARSSGGNPGAEANYFAVLSAWLEQHKEYPWRAQRRHSEGVAYLQFVVGQDGKVLRYSIQRSSGHRLLDEAVERMIEKANPLPPIPPDLGKDHLEIVVPVEFFLK</sequence>
<feature type="region of interest" description="Disordered" evidence="11">
    <location>
        <begin position="54"/>
        <end position="166"/>
    </location>
</feature>
<keyword evidence="9" id="KW-0472">Membrane</keyword>
<keyword evidence="8" id="KW-1133">Transmembrane helix</keyword>
<feature type="compositionally biased region" description="Pro residues" evidence="11">
    <location>
        <begin position="60"/>
        <end position="76"/>
    </location>
</feature>
<evidence type="ECO:0000256" key="1">
    <source>
        <dbReference type="ARBA" id="ARBA00004383"/>
    </source>
</evidence>
<keyword evidence="7 10" id="KW-0653">Protein transport</keyword>
<dbReference type="PANTHER" id="PTHR33446">
    <property type="entry name" value="PROTEIN TONB-RELATED"/>
    <property type="match status" value="1"/>
</dbReference>
<keyword evidence="14" id="KW-1185">Reference proteome</keyword>
<protein>
    <recommendedName>
        <fullName evidence="10">Protein TonB</fullName>
    </recommendedName>
</protein>
<evidence type="ECO:0000256" key="11">
    <source>
        <dbReference type="SAM" id="MobiDB-lite"/>
    </source>
</evidence>
<dbReference type="InterPro" id="IPR006260">
    <property type="entry name" value="TonB/TolA_C"/>
</dbReference>
<organism evidence="13 14">
    <name type="scientific">Ferrovibrio xuzhouensis</name>
    <dbReference type="NCBI Taxonomy" id="1576914"/>
    <lineage>
        <taxon>Bacteria</taxon>
        <taxon>Pseudomonadati</taxon>
        <taxon>Pseudomonadota</taxon>
        <taxon>Alphaproteobacteria</taxon>
        <taxon>Rhodospirillales</taxon>
        <taxon>Rhodospirillaceae</taxon>
        <taxon>Ferrovibrio</taxon>
    </lineage>
</organism>
<evidence type="ECO:0000256" key="4">
    <source>
        <dbReference type="ARBA" id="ARBA00022475"/>
    </source>
</evidence>
<dbReference type="Pfam" id="PF03544">
    <property type="entry name" value="TonB_C"/>
    <property type="match status" value="1"/>
</dbReference>
<evidence type="ECO:0000256" key="3">
    <source>
        <dbReference type="ARBA" id="ARBA00022448"/>
    </source>
</evidence>
<dbReference type="PANTHER" id="PTHR33446:SF2">
    <property type="entry name" value="PROTEIN TONB"/>
    <property type="match status" value="1"/>
</dbReference>
<evidence type="ECO:0000256" key="8">
    <source>
        <dbReference type="ARBA" id="ARBA00022989"/>
    </source>
</evidence>
<evidence type="ECO:0000259" key="12">
    <source>
        <dbReference type="PROSITE" id="PS52015"/>
    </source>
</evidence>